<protein>
    <submittedName>
        <fullName evidence="1">Uncharacterized protein</fullName>
    </submittedName>
</protein>
<dbReference type="RefSeq" id="WP_223577873.1">
    <property type="nucleotide sequence ID" value="NZ_BAABFU010000002.1"/>
</dbReference>
<name>A0ABP8I0M6_9GAMM</name>
<comment type="caution">
    <text evidence="1">The sequence shown here is derived from an EMBL/GenBank/DDBJ whole genome shotgun (WGS) entry which is preliminary data.</text>
</comment>
<reference evidence="2" key="1">
    <citation type="journal article" date="2019" name="Int. J. Syst. Evol. Microbiol.">
        <title>The Global Catalogue of Microorganisms (GCM) 10K type strain sequencing project: providing services to taxonomists for standard genome sequencing and annotation.</title>
        <authorList>
            <consortium name="The Broad Institute Genomics Platform"/>
            <consortium name="The Broad Institute Genome Sequencing Center for Infectious Disease"/>
            <person name="Wu L."/>
            <person name="Ma J."/>
        </authorList>
    </citation>
    <scope>NUCLEOTIDE SEQUENCE [LARGE SCALE GENOMIC DNA]</scope>
    <source>
        <strain evidence="2">JCM 17727</strain>
    </source>
</reference>
<evidence type="ECO:0000313" key="2">
    <source>
        <dbReference type="Proteomes" id="UP001501294"/>
    </source>
</evidence>
<proteinExistence type="predicted"/>
<accession>A0ABP8I0M6</accession>
<organism evidence="1 2">
    <name type="scientific">Kangiella taiwanensis</name>
    <dbReference type="NCBI Taxonomy" id="1079179"/>
    <lineage>
        <taxon>Bacteria</taxon>
        <taxon>Pseudomonadati</taxon>
        <taxon>Pseudomonadota</taxon>
        <taxon>Gammaproteobacteria</taxon>
        <taxon>Kangiellales</taxon>
        <taxon>Kangiellaceae</taxon>
        <taxon>Kangiella</taxon>
    </lineage>
</organism>
<dbReference type="Proteomes" id="UP001501294">
    <property type="component" value="Unassembled WGS sequence"/>
</dbReference>
<keyword evidence="2" id="KW-1185">Reference proteome</keyword>
<gene>
    <name evidence="1" type="ORF">GCM10023150_12340</name>
</gene>
<sequence length="136" mass="15491">MNMPIVLTITSLLIASALDANNYERDALTIDKSVNQDLEFQFPNDNSVYPEISDFEVVNYVTMSNEYGERKVTITLHNTSTGNRIFVSDQVMALYANGERVTPYQEKVSFKGKETQTLTLTFNSSKYPILKVYTRN</sequence>
<dbReference type="EMBL" id="BAABFU010000002">
    <property type="protein sequence ID" value="GAA4348691.1"/>
    <property type="molecule type" value="Genomic_DNA"/>
</dbReference>
<evidence type="ECO:0000313" key="1">
    <source>
        <dbReference type="EMBL" id="GAA4348691.1"/>
    </source>
</evidence>